<evidence type="ECO:0000313" key="2">
    <source>
        <dbReference type="Proteomes" id="UP000004324"/>
    </source>
</evidence>
<reference evidence="1 2" key="1">
    <citation type="journal article" date="2012" name="J. Bacteriol.">
        <title>Draft Genome Sequences for Two Metal-Reducing Pelosinus fermentans Strains Isolated from a Cr(VI)-Contaminated Site and for Type Strain R7.</title>
        <authorList>
            <person name="Brown S.D."/>
            <person name="Podar M."/>
            <person name="Klingeman D.M."/>
            <person name="Johnson C.M."/>
            <person name="Yang Z.K."/>
            <person name="Utturkar S.M."/>
            <person name="Land M.L."/>
            <person name="Mosher J.J."/>
            <person name="Hurt R.A.Jr."/>
            <person name="Phelps T.J."/>
            <person name="Palumbo A.V."/>
            <person name="Arkin A.P."/>
            <person name="Hazen T.C."/>
            <person name="Elias D.A."/>
        </authorList>
    </citation>
    <scope>NUCLEOTIDE SEQUENCE [LARGE SCALE GENOMIC DNA]</scope>
    <source>
        <strain evidence="1 2">B4</strain>
    </source>
</reference>
<dbReference type="PATRIC" id="fig|1149862.3.peg.904"/>
<keyword evidence="2" id="KW-1185">Reference proteome</keyword>
<dbReference type="Proteomes" id="UP000004324">
    <property type="component" value="Unassembled WGS sequence"/>
</dbReference>
<sequence length="80" mass="9131">MREKLYRTTIFISFLLSLATLLWTECIISETTEVVSAWAECRTNSMENKPAPTVHFPQQIPASIKPVLTWTKVEGDAYIL</sequence>
<evidence type="ECO:0000313" key="1">
    <source>
        <dbReference type="EMBL" id="EIW19754.1"/>
    </source>
</evidence>
<accession>I9LGX6</accession>
<dbReference type="EMBL" id="AKVJ01000011">
    <property type="protein sequence ID" value="EIW19754.1"/>
    <property type="molecule type" value="Genomic_DNA"/>
</dbReference>
<gene>
    <name evidence="1" type="ORF">FB4_0005</name>
</gene>
<dbReference type="AlphaFoldDB" id="I9LGX6"/>
<protein>
    <submittedName>
        <fullName evidence="1">Uncharacterized protein</fullName>
    </submittedName>
</protein>
<comment type="caution">
    <text evidence="1">The sequence shown here is derived from an EMBL/GenBank/DDBJ whole genome shotgun (WGS) entry which is preliminary data.</text>
</comment>
<proteinExistence type="predicted"/>
<name>I9LGX6_9FIRM</name>
<dbReference type="RefSeq" id="WP_007931710.1">
    <property type="nucleotide sequence ID" value="NZ_AKVJ01000011.1"/>
</dbReference>
<organism evidence="1 2">
    <name type="scientific">Pelosinus fermentans B4</name>
    <dbReference type="NCBI Taxonomy" id="1149862"/>
    <lineage>
        <taxon>Bacteria</taxon>
        <taxon>Bacillati</taxon>
        <taxon>Bacillota</taxon>
        <taxon>Negativicutes</taxon>
        <taxon>Selenomonadales</taxon>
        <taxon>Sporomusaceae</taxon>
        <taxon>Pelosinus</taxon>
    </lineage>
</organism>